<dbReference type="Proteomes" id="UP000184112">
    <property type="component" value="Unassembled WGS sequence"/>
</dbReference>
<evidence type="ECO:0000313" key="2">
    <source>
        <dbReference type="Proteomes" id="UP000184112"/>
    </source>
</evidence>
<organism evidence="1 2">
    <name type="scientific">Flavobacterium johnsoniae</name>
    <name type="common">Cytophaga johnsonae</name>
    <dbReference type="NCBI Taxonomy" id="986"/>
    <lineage>
        <taxon>Bacteria</taxon>
        <taxon>Pseudomonadati</taxon>
        <taxon>Bacteroidota</taxon>
        <taxon>Flavobacteriia</taxon>
        <taxon>Flavobacteriales</taxon>
        <taxon>Flavobacteriaceae</taxon>
        <taxon>Flavobacterium</taxon>
    </lineage>
</organism>
<dbReference type="AlphaFoldDB" id="A0A1M5TJM2"/>
<dbReference type="RefSeq" id="WP_073410660.1">
    <property type="nucleotide sequence ID" value="NZ_FQWH01000011.1"/>
</dbReference>
<gene>
    <name evidence="1" type="ORF">SAMN05444388_111157</name>
</gene>
<sequence>MINEILTLDDVKQFAKELISEGLSFHPDDDFHDYVNLETKEPTYSEEEAGLRNKLMDKCFEICEQEDVDIYTLMMEEFLLETGLNKIIPLPSNE</sequence>
<dbReference type="EMBL" id="FQWH01000011">
    <property type="protein sequence ID" value="SHH50886.1"/>
    <property type="molecule type" value="Genomic_DNA"/>
</dbReference>
<name>A0A1M5TJM2_FLAJO</name>
<proteinExistence type="predicted"/>
<evidence type="ECO:0000313" key="1">
    <source>
        <dbReference type="EMBL" id="SHH50886.1"/>
    </source>
</evidence>
<protein>
    <submittedName>
        <fullName evidence="1">Uncharacterized protein</fullName>
    </submittedName>
</protein>
<accession>A0A1M5TJM2</accession>
<reference evidence="1 2" key="1">
    <citation type="submission" date="2016-11" db="EMBL/GenBank/DDBJ databases">
        <authorList>
            <person name="Jaros S."/>
            <person name="Januszkiewicz K."/>
            <person name="Wedrychowicz H."/>
        </authorList>
    </citation>
    <scope>NUCLEOTIDE SEQUENCE [LARGE SCALE GENOMIC DNA]</scope>
    <source>
        <strain evidence="1 2">DSM 6792</strain>
    </source>
</reference>